<dbReference type="InParanoid" id="A0A1X7SV02"/>
<proteinExistence type="predicted"/>
<evidence type="ECO:0000313" key="1">
    <source>
        <dbReference type="EnsemblMetazoa" id="Aqu2.1.05974_001"/>
    </source>
</evidence>
<accession>A0A1X7SV02</accession>
<dbReference type="AlphaFoldDB" id="A0A1X7SV02"/>
<sequence length="77" mass="8725">MLIGTALGVKVDDLPPLPQSTTTNLILVFQRWIKSNEGVTWRKVLQVCEDYPDKFGEVKAGVDKFLESDRARANYKN</sequence>
<dbReference type="OrthoDB" id="10251809at2759"/>
<organism evidence="1">
    <name type="scientific">Amphimedon queenslandica</name>
    <name type="common">Sponge</name>
    <dbReference type="NCBI Taxonomy" id="400682"/>
    <lineage>
        <taxon>Eukaryota</taxon>
        <taxon>Metazoa</taxon>
        <taxon>Porifera</taxon>
        <taxon>Demospongiae</taxon>
        <taxon>Heteroscleromorpha</taxon>
        <taxon>Haplosclerida</taxon>
        <taxon>Niphatidae</taxon>
        <taxon>Amphimedon</taxon>
    </lineage>
</organism>
<reference evidence="1" key="1">
    <citation type="submission" date="2017-05" db="UniProtKB">
        <authorList>
            <consortium name="EnsemblMetazoa"/>
        </authorList>
    </citation>
    <scope>IDENTIFICATION</scope>
</reference>
<dbReference type="EnsemblMetazoa" id="Aqu2.1.05974_001">
    <property type="protein sequence ID" value="Aqu2.1.05974_001"/>
    <property type="gene ID" value="Aqu2.1.05974"/>
</dbReference>
<evidence type="ECO:0008006" key="2">
    <source>
        <dbReference type="Google" id="ProtNLM"/>
    </source>
</evidence>
<name>A0A1X7SV02_AMPQE</name>
<protein>
    <recommendedName>
        <fullName evidence="2">Death domain-containing protein</fullName>
    </recommendedName>
</protein>